<dbReference type="Proteomes" id="UP000276133">
    <property type="component" value="Unassembled WGS sequence"/>
</dbReference>
<evidence type="ECO:0000313" key="1">
    <source>
        <dbReference type="EMBL" id="RNA06552.1"/>
    </source>
</evidence>
<organism evidence="1 2">
    <name type="scientific">Brachionus plicatilis</name>
    <name type="common">Marine rotifer</name>
    <name type="synonym">Brachionus muelleri</name>
    <dbReference type="NCBI Taxonomy" id="10195"/>
    <lineage>
        <taxon>Eukaryota</taxon>
        <taxon>Metazoa</taxon>
        <taxon>Spiralia</taxon>
        <taxon>Gnathifera</taxon>
        <taxon>Rotifera</taxon>
        <taxon>Eurotatoria</taxon>
        <taxon>Monogononta</taxon>
        <taxon>Pseudotrocha</taxon>
        <taxon>Ploima</taxon>
        <taxon>Brachionidae</taxon>
        <taxon>Brachionus</taxon>
    </lineage>
</organism>
<proteinExistence type="predicted"/>
<dbReference type="EMBL" id="REGN01007350">
    <property type="protein sequence ID" value="RNA06552.1"/>
    <property type="molecule type" value="Genomic_DNA"/>
</dbReference>
<dbReference type="AlphaFoldDB" id="A0A3M7Q5S8"/>
<comment type="caution">
    <text evidence="1">The sequence shown here is derived from an EMBL/GenBank/DDBJ whole genome shotgun (WGS) entry which is preliminary data.</text>
</comment>
<name>A0A3M7Q5S8_BRAPC</name>
<protein>
    <submittedName>
        <fullName evidence="1">Uncharacterized protein</fullName>
    </submittedName>
</protein>
<accession>A0A3M7Q5S8</accession>
<gene>
    <name evidence="1" type="ORF">BpHYR1_032306</name>
</gene>
<keyword evidence="2" id="KW-1185">Reference proteome</keyword>
<reference evidence="1 2" key="1">
    <citation type="journal article" date="2018" name="Sci. Rep.">
        <title>Genomic signatures of local adaptation to the degree of environmental predictability in rotifers.</title>
        <authorList>
            <person name="Franch-Gras L."/>
            <person name="Hahn C."/>
            <person name="Garcia-Roger E.M."/>
            <person name="Carmona M.J."/>
            <person name="Serra M."/>
            <person name="Gomez A."/>
        </authorList>
    </citation>
    <scope>NUCLEOTIDE SEQUENCE [LARGE SCALE GENOMIC DNA]</scope>
    <source>
        <strain evidence="1">HYR1</strain>
    </source>
</reference>
<evidence type="ECO:0000313" key="2">
    <source>
        <dbReference type="Proteomes" id="UP000276133"/>
    </source>
</evidence>
<sequence length="122" mass="14052">MPCVELPDLFVRKLTFINHGKKVLNGFIFFIIVSQIDFDFDILINKTPFDIVLLRNTYGLTLIHLDGEINKIVSLALVLPTVPFNLMEMCMLNRNWNIIASLIYKEYFEVLEKSGLGSLLMI</sequence>